<sequence>MIRLNKVSIISKIGYAWTILSTITTILLFLSFYSPFWLYGTITIDGISEETSFATFRRCNYPEFNSIDEKYYIRRECGRYISIEAIPSKYWQISTIFISLSIFISFCIICFLIPFIFVPNILTRNGSLICGLFQVFCGILTFTSCIVYPLGWDTNEVTESCGKKSKSFDLGTCKLGWAFFTTIFSSVLLLICGLLSIKSVKVKEIEYQGSNEPLTNNTYFTGSSISCSTKSSTTRRIEAAQHGITSRDEINKSFRMKMIGQPTKPSYIDV</sequence>
<dbReference type="InterPro" id="IPR019372">
    <property type="entry name" value="LHFPL"/>
</dbReference>
<keyword evidence="3 5" id="KW-1133">Transmembrane helix</keyword>
<evidence type="ECO:0000313" key="8">
    <source>
        <dbReference type="WBParaSite" id="SRAE_2000418100.1"/>
    </source>
</evidence>
<dbReference type="CTD" id="36381903"/>
<evidence type="ECO:0000256" key="4">
    <source>
        <dbReference type="ARBA" id="ARBA00023136"/>
    </source>
</evidence>
<keyword evidence="4 5" id="KW-0472">Membrane</keyword>
<feature type="transmembrane region" description="Helical" evidence="5">
    <location>
        <begin position="175"/>
        <end position="197"/>
    </location>
</feature>
<feature type="transmembrane region" description="Helical" evidence="5">
    <location>
        <begin position="129"/>
        <end position="150"/>
    </location>
</feature>
<evidence type="ECO:0000256" key="5">
    <source>
        <dbReference type="SAM" id="Phobius"/>
    </source>
</evidence>
<name>A0A090LMY3_STRRB</name>
<comment type="subcellular location">
    <subcellularLocation>
        <location evidence="1">Membrane</location>
        <topology evidence="1">Multi-pass membrane protein</topology>
    </subcellularLocation>
</comment>
<dbReference type="WBParaSite" id="SRAE_2000418100.1">
    <property type="protein sequence ID" value="SRAE_2000418100.1"/>
    <property type="gene ID" value="WBGene00264410"/>
</dbReference>
<keyword evidence="7" id="KW-1185">Reference proteome</keyword>
<dbReference type="OrthoDB" id="5873721at2759"/>
<dbReference type="Proteomes" id="UP000035682">
    <property type="component" value="Unplaced"/>
</dbReference>
<reference evidence="6 7" key="1">
    <citation type="submission" date="2014-09" db="EMBL/GenBank/DDBJ databases">
        <authorList>
            <person name="Martin A.A."/>
        </authorList>
    </citation>
    <scope>NUCLEOTIDE SEQUENCE</scope>
    <source>
        <strain evidence="7">ED321</strain>
        <strain evidence="6">ED321 Heterogonic</strain>
    </source>
</reference>
<dbReference type="WormBase" id="SRAE_2000418100">
    <property type="protein sequence ID" value="SRP06640"/>
    <property type="gene ID" value="WBGene00264410"/>
</dbReference>
<dbReference type="PANTHER" id="PTHR12489">
    <property type="entry name" value="LIPOMA HMGIC FUSION PARTNER-LIKE PROTEIN"/>
    <property type="match status" value="1"/>
</dbReference>
<feature type="transmembrane region" description="Helical" evidence="5">
    <location>
        <begin position="12"/>
        <end position="33"/>
    </location>
</feature>
<evidence type="ECO:0000313" key="9">
    <source>
        <dbReference type="WormBase" id="SRAE_2000418100"/>
    </source>
</evidence>
<dbReference type="EMBL" id="LN609529">
    <property type="protein sequence ID" value="CEF69533.1"/>
    <property type="molecule type" value="Genomic_DNA"/>
</dbReference>
<evidence type="ECO:0000256" key="2">
    <source>
        <dbReference type="ARBA" id="ARBA00022692"/>
    </source>
</evidence>
<gene>
    <name evidence="6 8 9" type="ORF">SRAE_2000418100</name>
</gene>
<dbReference type="GeneID" id="36381903"/>
<accession>A0A090LMY3</accession>
<reference evidence="8" key="2">
    <citation type="submission" date="2020-12" db="UniProtKB">
        <authorList>
            <consortium name="WormBaseParasite"/>
        </authorList>
    </citation>
    <scope>IDENTIFICATION</scope>
</reference>
<evidence type="ECO:0000256" key="1">
    <source>
        <dbReference type="ARBA" id="ARBA00004141"/>
    </source>
</evidence>
<dbReference type="GO" id="GO:0016020">
    <property type="term" value="C:membrane"/>
    <property type="evidence" value="ECO:0007669"/>
    <property type="project" value="UniProtKB-SubCell"/>
</dbReference>
<dbReference type="Gene3D" id="1.20.140.150">
    <property type="match status" value="1"/>
</dbReference>
<proteinExistence type="predicted"/>
<dbReference type="Pfam" id="PF10242">
    <property type="entry name" value="L_HMGIC_fpl"/>
    <property type="match status" value="1"/>
</dbReference>
<dbReference type="RefSeq" id="XP_024508733.1">
    <property type="nucleotide sequence ID" value="XM_024643020.1"/>
</dbReference>
<feature type="transmembrane region" description="Helical" evidence="5">
    <location>
        <begin position="96"/>
        <end position="117"/>
    </location>
</feature>
<dbReference type="OMA" id="MEWRICT"/>
<dbReference type="AlphaFoldDB" id="A0A090LMY3"/>
<evidence type="ECO:0000313" key="6">
    <source>
        <dbReference type="EMBL" id="CEF69533.1"/>
    </source>
</evidence>
<dbReference type="STRING" id="34506.A0A090LMY3"/>
<organism evidence="6">
    <name type="scientific">Strongyloides ratti</name>
    <name type="common">Parasitic roundworm</name>
    <dbReference type="NCBI Taxonomy" id="34506"/>
    <lineage>
        <taxon>Eukaryota</taxon>
        <taxon>Metazoa</taxon>
        <taxon>Ecdysozoa</taxon>
        <taxon>Nematoda</taxon>
        <taxon>Chromadorea</taxon>
        <taxon>Rhabditida</taxon>
        <taxon>Tylenchina</taxon>
        <taxon>Panagrolaimomorpha</taxon>
        <taxon>Strongyloidoidea</taxon>
        <taxon>Strongyloididae</taxon>
        <taxon>Strongyloides</taxon>
    </lineage>
</organism>
<keyword evidence="2 5" id="KW-0812">Transmembrane</keyword>
<evidence type="ECO:0000313" key="7">
    <source>
        <dbReference type="Proteomes" id="UP000035682"/>
    </source>
</evidence>
<evidence type="ECO:0000256" key="3">
    <source>
        <dbReference type="ARBA" id="ARBA00022989"/>
    </source>
</evidence>
<dbReference type="PANTHER" id="PTHR12489:SF16">
    <property type="entry name" value="LHFPL TETRASPAN SUBFAMILY MEMBER 6 PROTEIN-RELATED"/>
    <property type="match status" value="1"/>
</dbReference>
<protein>
    <submittedName>
        <fullName evidence="6 8">Lipoma HMGIC fusion partner-like protein family-containing protein</fullName>
    </submittedName>
</protein>